<evidence type="ECO:0000313" key="1">
    <source>
        <dbReference type="EMBL" id="SDL42853.1"/>
    </source>
</evidence>
<keyword evidence="2" id="KW-1185">Reference proteome</keyword>
<name>A0ABY0QP99_CLOCO</name>
<protein>
    <submittedName>
        <fullName evidence="1">Uncharacterized protein</fullName>
    </submittedName>
</protein>
<dbReference type="Proteomes" id="UP000198811">
    <property type="component" value="Unassembled WGS sequence"/>
</dbReference>
<proteinExistence type="predicted"/>
<organism evidence="1 2">
    <name type="scientific">Clostridium cochlearium</name>
    <dbReference type="NCBI Taxonomy" id="1494"/>
    <lineage>
        <taxon>Bacteria</taxon>
        <taxon>Bacillati</taxon>
        <taxon>Bacillota</taxon>
        <taxon>Clostridia</taxon>
        <taxon>Eubacteriales</taxon>
        <taxon>Clostridiaceae</taxon>
        <taxon>Clostridium</taxon>
    </lineage>
</organism>
<dbReference type="EMBL" id="FNGL01000033">
    <property type="protein sequence ID" value="SDL42853.1"/>
    <property type="molecule type" value="Genomic_DNA"/>
</dbReference>
<comment type="caution">
    <text evidence="1">The sequence shown here is derived from an EMBL/GenBank/DDBJ whole genome shotgun (WGS) entry which is preliminary data.</text>
</comment>
<gene>
    <name evidence="1" type="ORF">SAMN05216497_1339</name>
</gene>
<sequence>MLEIIVMHTVGLSIRKGKCFMLYLTKKGNLVSLLYVLKYLTHIKYFTVSKQGSITCDPDGNNPRFKEWIYSDEIEYQRFLEDLEPYKIKEFSPKNWFMRPEVSDRFKDQYFYRVLVYEFNETTKNILLKNTLNVVFRDQEDNLLHLPEDLCFFDKECKLLMATLSHMDYLAMIKTKSMDDMKLREYEFQEIDEEVVIPSLDL</sequence>
<evidence type="ECO:0000313" key="2">
    <source>
        <dbReference type="Proteomes" id="UP000198811"/>
    </source>
</evidence>
<reference evidence="1 2" key="1">
    <citation type="submission" date="2016-10" db="EMBL/GenBank/DDBJ databases">
        <authorList>
            <person name="Varghese N."/>
            <person name="Submissions S."/>
        </authorList>
    </citation>
    <scope>NUCLEOTIDE SEQUENCE [LARGE SCALE GENOMIC DNA]</scope>
    <source>
        <strain evidence="1 2">NLAE-zl-C224</strain>
    </source>
</reference>
<accession>A0ABY0QP99</accession>